<evidence type="ECO:0000313" key="1">
    <source>
        <dbReference type="EMBL" id="JAH82031.1"/>
    </source>
</evidence>
<accession>A0A0E9VVC3</accession>
<reference evidence="1" key="2">
    <citation type="journal article" date="2015" name="Fish Shellfish Immunol.">
        <title>Early steps in the European eel (Anguilla anguilla)-Vibrio vulnificus interaction in the gills: Role of the RtxA13 toxin.</title>
        <authorList>
            <person name="Callol A."/>
            <person name="Pajuelo D."/>
            <person name="Ebbesson L."/>
            <person name="Teles M."/>
            <person name="MacKenzie S."/>
            <person name="Amaro C."/>
        </authorList>
    </citation>
    <scope>NUCLEOTIDE SEQUENCE</scope>
</reference>
<organism evidence="1">
    <name type="scientific">Anguilla anguilla</name>
    <name type="common">European freshwater eel</name>
    <name type="synonym">Muraena anguilla</name>
    <dbReference type="NCBI Taxonomy" id="7936"/>
    <lineage>
        <taxon>Eukaryota</taxon>
        <taxon>Metazoa</taxon>
        <taxon>Chordata</taxon>
        <taxon>Craniata</taxon>
        <taxon>Vertebrata</taxon>
        <taxon>Euteleostomi</taxon>
        <taxon>Actinopterygii</taxon>
        <taxon>Neopterygii</taxon>
        <taxon>Teleostei</taxon>
        <taxon>Anguilliformes</taxon>
        <taxon>Anguillidae</taxon>
        <taxon>Anguilla</taxon>
    </lineage>
</organism>
<name>A0A0E9VVC3_ANGAN</name>
<proteinExistence type="predicted"/>
<sequence length="14" mass="1617">MCHWVTSVQTLPSQ</sequence>
<protein>
    <submittedName>
        <fullName evidence="1">Uncharacterized protein</fullName>
    </submittedName>
</protein>
<reference evidence="1" key="1">
    <citation type="submission" date="2014-11" db="EMBL/GenBank/DDBJ databases">
        <authorList>
            <person name="Amaro Gonzalez C."/>
        </authorList>
    </citation>
    <scope>NUCLEOTIDE SEQUENCE</scope>
</reference>
<dbReference type="EMBL" id="GBXM01026546">
    <property type="protein sequence ID" value="JAH82031.1"/>
    <property type="molecule type" value="Transcribed_RNA"/>
</dbReference>